<dbReference type="EMBL" id="BSPC01000095">
    <property type="protein sequence ID" value="GLS24047.1"/>
    <property type="molecule type" value="Genomic_DNA"/>
</dbReference>
<feature type="compositionally biased region" description="Basic and acidic residues" evidence="1">
    <location>
        <begin position="58"/>
        <end position="69"/>
    </location>
</feature>
<dbReference type="Proteomes" id="UP001156882">
    <property type="component" value="Unassembled WGS sequence"/>
</dbReference>
<reference evidence="3" key="1">
    <citation type="journal article" date="2019" name="Int. J. Syst. Evol. Microbiol.">
        <title>The Global Catalogue of Microorganisms (GCM) 10K type strain sequencing project: providing services to taxonomists for standard genome sequencing and annotation.</title>
        <authorList>
            <consortium name="The Broad Institute Genomics Platform"/>
            <consortium name="The Broad Institute Genome Sequencing Center for Infectious Disease"/>
            <person name="Wu L."/>
            <person name="Ma J."/>
        </authorList>
    </citation>
    <scope>NUCLEOTIDE SEQUENCE [LARGE SCALE GENOMIC DNA]</scope>
    <source>
        <strain evidence="3">NBRC 101365</strain>
    </source>
</reference>
<comment type="caution">
    <text evidence="2">The sequence shown here is derived from an EMBL/GenBank/DDBJ whole genome shotgun (WGS) entry which is preliminary data.</text>
</comment>
<evidence type="ECO:0000313" key="3">
    <source>
        <dbReference type="Proteomes" id="UP001156882"/>
    </source>
</evidence>
<evidence type="ECO:0008006" key="4">
    <source>
        <dbReference type="Google" id="ProtNLM"/>
    </source>
</evidence>
<evidence type="ECO:0000256" key="1">
    <source>
        <dbReference type="SAM" id="MobiDB-lite"/>
    </source>
</evidence>
<proteinExistence type="predicted"/>
<feature type="region of interest" description="Disordered" evidence="1">
    <location>
        <begin position="30"/>
        <end position="79"/>
    </location>
</feature>
<sequence>MSQEIYEVVEHDGGWAYKADGVFSEPFPTRDAAHAAAERAAREQRTPGEDAEIDFEDTNGKWHKEHSSGGDRPSTRVKN</sequence>
<dbReference type="Pfam" id="PF09954">
    <property type="entry name" value="DUF2188"/>
    <property type="match status" value="1"/>
</dbReference>
<name>A0ABQ6CUL8_9HYPH</name>
<protein>
    <recommendedName>
        <fullName evidence="4">DUF2188 domain-containing protein</fullName>
    </recommendedName>
</protein>
<organism evidence="2 3">
    <name type="scientific">Labrys miyagiensis</name>
    <dbReference type="NCBI Taxonomy" id="346912"/>
    <lineage>
        <taxon>Bacteria</taxon>
        <taxon>Pseudomonadati</taxon>
        <taxon>Pseudomonadota</taxon>
        <taxon>Alphaproteobacteria</taxon>
        <taxon>Hyphomicrobiales</taxon>
        <taxon>Xanthobacteraceae</taxon>
        <taxon>Labrys</taxon>
    </lineage>
</organism>
<dbReference type="InterPro" id="IPR018691">
    <property type="entry name" value="DUF2188"/>
</dbReference>
<accession>A0ABQ6CUL8</accession>
<keyword evidence="3" id="KW-1185">Reference proteome</keyword>
<gene>
    <name evidence="2" type="ORF">GCM10007874_70680</name>
</gene>
<feature type="compositionally biased region" description="Basic and acidic residues" evidence="1">
    <location>
        <begin position="31"/>
        <end position="48"/>
    </location>
</feature>
<evidence type="ECO:0000313" key="2">
    <source>
        <dbReference type="EMBL" id="GLS24047.1"/>
    </source>
</evidence>
<dbReference type="RefSeq" id="WP_284316969.1">
    <property type="nucleotide sequence ID" value="NZ_BSPC01000095.1"/>
</dbReference>